<dbReference type="PATRIC" id="fig|523841.21.peg.3283"/>
<evidence type="ECO:0000313" key="2">
    <source>
        <dbReference type="EMBL" id="ELZ98353.1"/>
    </source>
</evidence>
<feature type="transmembrane region" description="Helical" evidence="1">
    <location>
        <begin position="58"/>
        <end position="79"/>
    </location>
</feature>
<dbReference type="PaxDb" id="523841-HFX_2900"/>
<feature type="transmembrane region" description="Helical" evidence="1">
    <location>
        <begin position="28"/>
        <end position="51"/>
    </location>
</feature>
<gene>
    <name evidence="2" type="ORF">C439_16250</name>
</gene>
<feature type="transmembrane region" description="Helical" evidence="1">
    <location>
        <begin position="117"/>
        <end position="136"/>
    </location>
</feature>
<evidence type="ECO:0000256" key="1">
    <source>
        <dbReference type="SAM" id="Phobius"/>
    </source>
</evidence>
<protein>
    <submittedName>
        <fullName evidence="2">Uncharacterized protein</fullName>
    </submittedName>
</protein>
<keyword evidence="1" id="KW-0472">Membrane</keyword>
<dbReference type="EMBL" id="AOLO01000013">
    <property type="protein sequence ID" value="ELZ98353.1"/>
    <property type="molecule type" value="Genomic_DNA"/>
</dbReference>
<dbReference type="AlphaFoldDB" id="M0IR89"/>
<keyword evidence="1" id="KW-0812">Transmembrane</keyword>
<evidence type="ECO:0000313" key="3">
    <source>
        <dbReference type="Proteomes" id="UP000011603"/>
    </source>
</evidence>
<feature type="transmembrane region" description="Helical" evidence="1">
    <location>
        <begin position="85"/>
        <end position="105"/>
    </location>
</feature>
<organism evidence="2 3">
    <name type="scientific">Haloferax mediterranei (strain ATCC 33500 / DSM 1411 / JCM 8866 / NBRC 14739 / NCIMB 2177 / R-4)</name>
    <name type="common">Halobacterium mediterranei</name>
    <dbReference type="NCBI Taxonomy" id="523841"/>
    <lineage>
        <taxon>Archaea</taxon>
        <taxon>Methanobacteriati</taxon>
        <taxon>Methanobacteriota</taxon>
        <taxon>Stenosarchaea group</taxon>
        <taxon>Halobacteria</taxon>
        <taxon>Halobacteriales</taxon>
        <taxon>Haloferacaceae</taxon>
        <taxon>Haloferax</taxon>
    </lineage>
</organism>
<sequence length="139" mass="15398">MTLKTHKWLENDDWDVFEWFTNQFSDPVAVALVLGARFLSYFLYSGLAAAAVGLRSRLTLLSSGLSVLSVLLTVLILHPAGLPNAASYLDILIHFTLPVLAGYAVYSNPTNKRWLSFSLLLVSTFFFLTLLLVLYGEGP</sequence>
<keyword evidence="1" id="KW-1133">Transmembrane helix</keyword>
<proteinExistence type="predicted"/>
<keyword evidence="3" id="KW-1185">Reference proteome</keyword>
<name>M0IR89_HALMT</name>
<dbReference type="Proteomes" id="UP000011603">
    <property type="component" value="Unassembled WGS sequence"/>
</dbReference>
<comment type="caution">
    <text evidence="2">The sequence shown here is derived from an EMBL/GenBank/DDBJ whole genome shotgun (WGS) entry which is preliminary data.</text>
</comment>
<reference evidence="2 3" key="1">
    <citation type="journal article" date="2014" name="PLoS Genet.">
        <title>Phylogenetically driven sequencing of extremely halophilic archaea reveals strategies for static and dynamic osmo-response.</title>
        <authorList>
            <person name="Becker E.A."/>
            <person name="Seitzer P.M."/>
            <person name="Tritt A."/>
            <person name="Larsen D."/>
            <person name="Krusor M."/>
            <person name="Yao A.I."/>
            <person name="Wu D."/>
            <person name="Madern D."/>
            <person name="Eisen J.A."/>
            <person name="Darling A.E."/>
            <person name="Facciotti M.T."/>
        </authorList>
    </citation>
    <scope>NUCLEOTIDE SEQUENCE [LARGE SCALE GENOMIC DNA]</scope>
    <source>
        <strain evidence="3">ATCC 33500 / DSM 1411 / JCM 8866 / NBRC 14739 / NCIMB 2177 / R-4</strain>
    </source>
</reference>
<accession>M0IR89</accession>